<evidence type="ECO:0008006" key="4">
    <source>
        <dbReference type="Google" id="ProtNLM"/>
    </source>
</evidence>
<feature type="chain" id="PRO_5002739214" description="Knottin scorpion toxin-like domain-containing protein" evidence="2">
    <location>
        <begin position="31"/>
        <end position="93"/>
    </location>
</feature>
<dbReference type="GO" id="GO:0006952">
    <property type="term" value="P:defense response"/>
    <property type="evidence" value="ECO:0007669"/>
    <property type="project" value="TreeGrafter"/>
</dbReference>
<accession>A9NYM7</accession>
<dbReference type="PANTHER" id="PTHR33147">
    <property type="entry name" value="DEFENSIN-LIKE PROTEIN 1"/>
    <property type="match status" value="1"/>
</dbReference>
<name>A9NYM7_PICSI</name>
<evidence type="ECO:0000256" key="1">
    <source>
        <dbReference type="ARBA" id="ARBA00023157"/>
    </source>
</evidence>
<keyword evidence="2" id="KW-0732">Signal</keyword>
<sequence>MRNSGRDKFPAAMNATRALFVVLLLLLTASNEFESGIYAFICERSSRKGGGVYCPEDEDDCAKICINKERATHGKCHGLGCLCYFDHCADLKN</sequence>
<feature type="signal peptide" evidence="2">
    <location>
        <begin position="1"/>
        <end position="30"/>
    </location>
</feature>
<dbReference type="SUPFAM" id="SSF57095">
    <property type="entry name" value="Scorpion toxin-like"/>
    <property type="match status" value="1"/>
</dbReference>
<dbReference type="PANTHER" id="PTHR33147:SF46">
    <property type="entry name" value="DEFENSIN-LIKE PROTEIN 19"/>
    <property type="match status" value="1"/>
</dbReference>
<reference evidence="3" key="1">
    <citation type="journal article" date="2008" name="BMC Genomics">
        <title>A conifer genomics resource of 200,000 spruce (Picea spp.) ESTs and 6,464 high-quality, sequence-finished full-length cDNAs for Sitka spruce (Picea sitchensis).</title>
        <authorList>
            <person name="Ralph S.G."/>
            <person name="Chun H.J."/>
            <person name="Kolosova N."/>
            <person name="Cooper D."/>
            <person name="Oddy C."/>
            <person name="Ritland C.E."/>
            <person name="Kirkpatrick R."/>
            <person name="Moore R."/>
            <person name="Barber S."/>
            <person name="Holt R.A."/>
            <person name="Jones S.J."/>
            <person name="Marra M.A."/>
            <person name="Douglas C.J."/>
            <person name="Ritland K."/>
            <person name="Bohlmann J."/>
        </authorList>
    </citation>
    <scope>NUCLEOTIDE SEQUENCE</scope>
    <source>
        <tissue evidence="3">Bark</tissue>
    </source>
</reference>
<evidence type="ECO:0000313" key="3">
    <source>
        <dbReference type="EMBL" id="ABK25738.1"/>
    </source>
</evidence>
<dbReference type="EMBL" id="EF086478">
    <property type="protein sequence ID" value="ABK25738.1"/>
    <property type="molecule type" value="mRNA"/>
</dbReference>
<evidence type="ECO:0000256" key="2">
    <source>
        <dbReference type="SAM" id="SignalP"/>
    </source>
</evidence>
<dbReference type="AlphaFoldDB" id="A9NYM7"/>
<dbReference type="Gene3D" id="3.30.30.10">
    <property type="entry name" value="Knottin, scorpion toxin-like"/>
    <property type="match status" value="1"/>
</dbReference>
<keyword evidence="1" id="KW-1015">Disulfide bond</keyword>
<proteinExistence type="evidence at transcript level"/>
<protein>
    <recommendedName>
        <fullName evidence="4">Knottin scorpion toxin-like domain-containing protein</fullName>
    </recommendedName>
</protein>
<dbReference type="InterPro" id="IPR036574">
    <property type="entry name" value="Scorpion_toxin-like_sf"/>
</dbReference>
<organism evidence="3">
    <name type="scientific">Picea sitchensis</name>
    <name type="common">Sitka spruce</name>
    <name type="synonym">Pinus sitchensis</name>
    <dbReference type="NCBI Taxonomy" id="3332"/>
    <lineage>
        <taxon>Eukaryota</taxon>
        <taxon>Viridiplantae</taxon>
        <taxon>Streptophyta</taxon>
        <taxon>Embryophyta</taxon>
        <taxon>Tracheophyta</taxon>
        <taxon>Spermatophyta</taxon>
        <taxon>Pinopsida</taxon>
        <taxon>Pinidae</taxon>
        <taxon>Conifers I</taxon>
        <taxon>Pinales</taxon>
        <taxon>Pinaceae</taxon>
        <taxon>Picea</taxon>
    </lineage>
</organism>